<dbReference type="PROSITE" id="PS51352">
    <property type="entry name" value="THIOREDOXIN_2"/>
    <property type="match status" value="1"/>
</dbReference>
<evidence type="ECO:0000313" key="5">
    <source>
        <dbReference type="EMBL" id="MDT0619665.1"/>
    </source>
</evidence>
<organism evidence="5 6">
    <name type="scientific">Spectribacter acetivorans</name>
    <dbReference type="NCBI Taxonomy" id="3075603"/>
    <lineage>
        <taxon>Bacteria</taxon>
        <taxon>Pseudomonadati</taxon>
        <taxon>Pseudomonadota</taxon>
        <taxon>Gammaproteobacteria</taxon>
        <taxon>Salinisphaerales</taxon>
        <taxon>Salinisphaeraceae</taxon>
        <taxon>Spectribacter</taxon>
    </lineage>
</organism>
<dbReference type="CDD" id="cd02968">
    <property type="entry name" value="SCO"/>
    <property type="match status" value="1"/>
</dbReference>
<dbReference type="Pfam" id="PF02630">
    <property type="entry name" value="SCO1-SenC"/>
    <property type="match status" value="1"/>
</dbReference>
<dbReference type="InterPro" id="IPR036249">
    <property type="entry name" value="Thioredoxin-like_sf"/>
</dbReference>
<dbReference type="EMBL" id="JAVRHY010000018">
    <property type="protein sequence ID" value="MDT0619665.1"/>
    <property type="molecule type" value="Genomic_DNA"/>
</dbReference>
<dbReference type="PANTHER" id="PTHR12151:SF25">
    <property type="entry name" value="LINALOOL DEHYDRATASE_ISOMERASE DOMAIN-CONTAINING PROTEIN"/>
    <property type="match status" value="1"/>
</dbReference>
<evidence type="ECO:0000256" key="1">
    <source>
        <dbReference type="ARBA" id="ARBA00010996"/>
    </source>
</evidence>
<comment type="caution">
    <text evidence="5">The sequence shown here is derived from an EMBL/GenBank/DDBJ whole genome shotgun (WGS) entry which is preliminary data.</text>
</comment>
<keyword evidence="6" id="KW-1185">Reference proteome</keyword>
<dbReference type="Gene3D" id="3.40.30.10">
    <property type="entry name" value="Glutaredoxin"/>
    <property type="match status" value="1"/>
</dbReference>
<evidence type="ECO:0000313" key="6">
    <source>
        <dbReference type="Proteomes" id="UP001259982"/>
    </source>
</evidence>
<keyword evidence="2" id="KW-0186">Copper</keyword>
<feature type="signal peptide" evidence="3">
    <location>
        <begin position="1"/>
        <end position="17"/>
    </location>
</feature>
<protein>
    <submittedName>
        <fullName evidence="5">SCO family protein</fullName>
    </submittedName>
</protein>
<name>A0ABU3BC32_9GAMM</name>
<gene>
    <name evidence="5" type="ORF">RM531_14395</name>
</gene>
<dbReference type="Proteomes" id="UP001259982">
    <property type="component" value="Unassembled WGS sequence"/>
</dbReference>
<proteinExistence type="inferred from homology"/>
<dbReference type="RefSeq" id="WP_311660237.1">
    <property type="nucleotide sequence ID" value="NZ_JAVRHY010000018.1"/>
</dbReference>
<evidence type="ECO:0000256" key="2">
    <source>
        <dbReference type="ARBA" id="ARBA00023008"/>
    </source>
</evidence>
<dbReference type="InterPro" id="IPR013766">
    <property type="entry name" value="Thioredoxin_domain"/>
</dbReference>
<dbReference type="PANTHER" id="PTHR12151">
    <property type="entry name" value="ELECTRON TRANSPORT PROTIN SCO1/SENC FAMILY MEMBER"/>
    <property type="match status" value="1"/>
</dbReference>
<keyword evidence="3" id="KW-0732">Signal</keyword>
<feature type="chain" id="PRO_5046629136" evidence="3">
    <location>
        <begin position="18"/>
        <end position="197"/>
    </location>
</feature>
<sequence>MPCRYLIALSLAASLLAACSSGEPEWNGHDIAGIMPDLTYELTNETGETVTEAARADHPRLMFFGYTYCPDICPITLARIQAALKQLPEAQREAMRVLFVSVDPERDDPARLREYTSGFGDQVIGLTGNQKQLKALHKRFRVTYGYGEPDEDGFYLVSHSSAVFAFDRQGQARLLFNQDVTADQMAADLSRMLASAP</sequence>
<comment type="similarity">
    <text evidence="1">Belongs to the SCO1/2 family.</text>
</comment>
<dbReference type="PROSITE" id="PS51257">
    <property type="entry name" value="PROKAR_LIPOPROTEIN"/>
    <property type="match status" value="1"/>
</dbReference>
<dbReference type="InterPro" id="IPR003782">
    <property type="entry name" value="SCO1/SenC"/>
</dbReference>
<accession>A0ABU3BC32</accession>
<evidence type="ECO:0000259" key="4">
    <source>
        <dbReference type="PROSITE" id="PS51352"/>
    </source>
</evidence>
<reference evidence="5 6" key="1">
    <citation type="submission" date="2023-09" db="EMBL/GenBank/DDBJ databases">
        <authorList>
            <person name="Rey-Velasco X."/>
        </authorList>
    </citation>
    <scope>NUCLEOTIDE SEQUENCE [LARGE SCALE GENOMIC DNA]</scope>
    <source>
        <strain evidence="5 6">P385</strain>
    </source>
</reference>
<dbReference type="SUPFAM" id="SSF52833">
    <property type="entry name" value="Thioredoxin-like"/>
    <property type="match status" value="1"/>
</dbReference>
<evidence type="ECO:0000256" key="3">
    <source>
        <dbReference type="SAM" id="SignalP"/>
    </source>
</evidence>
<feature type="domain" description="Thioredoxin" evidence="4">
    <location>
        <begin position="29"/>
        <end position="197"/>
    </location>
</feature>